<evidence type="ECO:0008006" key="3">
    <source>
        <dbReference type="Google" id="ProtNLM"/>
    </source>
</evidence>
<dbReference type="AlphaFoldDB" id="M0J0E9"/>
<dbReference type="EMBL" id="AOLQ01000065">
    <property type="protein sequence ID" value="EMA01828.1"/>
    <property type="molecule type" value="Genomic_DNA"/>
</dbReference>
<dbReference type="PATRIC" id="fig|662477.6.peg.3011"/>
<accession>M0J0E9</accession>
<protein>
    <recommendedName>
        <fullName evidence="3">CARDB domain-containing protein</fullName>
    </recommendedName>
</protein>
<comment type="caution">
    <text evidence="1">The sequence shown here is derived from an EMBL/GenBank/DDBJ whole genome shotgun (WGS) entry which is preliminary data.</text>
</comment>
<keyword evidence="2" id="KW-1185">Reference proteome</keyword>
<dbReference type="Proteomes" id="UP000011534">
    <property type="component" value="Unassembled WGS sequence"/>
</dbReference>
<proteinExistence type="predicted"/>
<gene>
    <name evidence="1" type="ORF">C437_15451</name>
</gene>
<dbReference type="RefSeq" id="WP_004517864.1">
    <property type="nucleotide sequence ID" value="NZ_AOLQ01000065.1"/>
</dbReference>
<sequence>MSDYSKVLLQSPSGAVVNEDTLEPNQSVGAMYMPDPRPGEYKIIVQQGGETQVEHSVTFNGSDVEVVSVRDSWSGETLKTVRVDVRNRGDLPAKLEGSEVEARGMSQEVSQSAWIEPNETETVTVPLRYSEIQIEDPGDVRGSISMDFDKGTRTGAFNESFDAASVSIKSVNTSWDGATLTSATVVVANTGDLQTKSNVELSHQGEQFAGTFNDTVSPGGTTTYEMNGDLFKQTTAGEIQVEILAKSPAGFDEKRIPHTATAANLTLQSVSPQWDGKNLEVVEFTVKNTGEVPGDLTAHATVAGEDHLRESFTADNGTTTFEYSKPADDSTIFYSHMYTAESGGTVPVTLTIESGGSSESQTVENGFSGAQGDIGDVDTTFFGKYGTDKVELSSLSFSVRNTGDLPLKYDAVELSIDGVTQTASVGSAATVESGSGNTEYVYPDDLLVSTGDHELTIRLQNDGETVATGSTTVSAT</sequence>
<evidence type="ECO:0000313" key="1">
    <source>
        <dbReference type="EMBL" id="EMA01828.1"/>
    </source>
</evidence>
<reference evidence="1 2" key="1">
    <citation type="journal article" date="2014" name="PLoS Genet.">
        <title>Phylogenetically driven sequencing of extremely halophilic archaea reveals strategies for static and dynamic osmo-response.</title>
        <authorList>
            <person name="Becker E.A."/>
            <person name="Seitzer P.M."/>
            <person name="Tritt A."/>
            <person name="Larsen D."/>
            <person name="Krusor M."/>
            <person name="Yao A.I."/>
            <person name="Wu D."/>
            <person name="Madern D."/>
            <person name="Eisen J.A."/>
            <person name="Darling A.E."/>
            <person name="Facciotti M.T."/>
        </authorList>
    </citation>
    <scope>NUCLEOTIDE SEQUENCE [LARGE SCALE GENOMIC DNA]</scope>
    <source>
        <strain evidence="1 2">ATCC 29715</strain>
    </source>
</reference>
<organism evidence="1 2">
    <name type="scientific">Haloarcula vallismortis ATCC 29715</name>
    <dbReference type="NCBI Taxonomy" id="662477"/>
    <lineage>
        <taxon>Archaea</taxon>
        <taxon>Methanobacteriati</taxon>
        <taxon>Methanobacteriota</taxon>
        <taxon>Stenosarchaea group</taxon>
        <taxon>Halobacteria</taxon>
        <taxon>Halobacteriales</taxon>
        <taxon>Haloarculaceae</taxon>
        <taxon>Haloarcula</taxon>
    </lineage>
</organism>
<name>M0J0E9_HALVA</name>
<evidence type="ECO:0000313" key="2">
    <source>
        <dbReference type="Proteomes" id="UP000011534"/>
    </source>
</evidence>
<dbReference type="OrthoDB" id="327853at2157"/>